<dbReference type="EMBL" id="KB292835">
    <property type="protein sequence ID" value="ELU16930.1"/>
    <property type="molecule type" value="Genomic_DNA"/>
</dbReference>
<gene>
    <name evidence="2" type="ORF">CAPTEDRAFT_195161</name>
</gene>
<name>R7VKP2_CAPTE</name>
<keyword evidence="1" id="KW-1133">Transmembrane helix</keyword>
<dbReference type="HOGENOM" id="CLU_855900_0_0_1"/>
<dbReference type="Proteomes" id="UP000014760">
    <property type="component" value="Unassembled WGS sequence"/>
</dbReference>
<feature type="transmembrane region" description="Helical" evidence="1">
    <location>
        <begin position="42"/>
        <end position="59"/>
    </location>
</feature>
<evidence type="ECO:0000256" key="1">
    <source>
        <dbReference type="SAM" id="Phobius"/>
    </source>
</evidence>
<keyword evidence="1" id="KW-0472">Membrane</keyword>
<evidence type="ECO:0000313" key="3">
    <source>
        <dbReference type="EnsemblMetazoa" id="CapteP195161"/>
    </source>
</evidence>
<dbReference type="EnsemblMetazoa" id="CapteT195161">
    <property type="protein sequence ID" value="CapteP195161"/>
    <property type="gene ID" value="CapteG195161"/>
</dbReference>
<organism evidence="2">
    <name type="scientific">Capitella teleta</name>
    <name type="common">Polychaete worm</name>
    <dbReference type="NCBI Taxonomy" id="283909"/>
    <lineage>
        <taxon>Eukaryota</taxon>
        <taxon>Metazoa</taxon>
        <taxon>Spiralia</taxon>
        <taxon>Lophotrochozoa</taxon>
        <taxon>Annelida</taxon>
        <taxon>Polychaeta</taxon>
        <taxon>Sedentaria</taxon>
        <taxon>Scolecida</taxon>
        <taxon>Capitellidae</taxon>
        <taxon>Capitella</taxon>
    </lineage>
</organism>
<evidence type="ECO:0000313" key="2">
    <source>
        <dbReference type="EMBL" id="ELU16930.1"/>
    </source>
</evidence>
<accession>R7VKP2</accession>
<sequence>MVKTKKLRKKPNKSPRGGHWCSVINCRSSTGSVIDPRNGKPLLYFVCVFCVCIFIFKWSSAMTRTPSFLGEESAMKLIPNELLCYAFNYADNSTVSSLSACLCEFYQPQEISSAREILWKEYEQVISTLTKKTRRSQAPTDAVSAKPFAEDIGVWINHVKNNTSASIMTTFCAVNIRKIPNCPPEEINLFSIVARLGALEKKLEDSEPTVHRVQTRVLDGSLMPDGRIWESTEPATSWVNAESAPSTSSLNNTHKDFTGNSLVNTSLPLRDLAASFEGFLNPALHTALYTDHPRQHILSSFFASVCFDYSAFHCPEHGSEIVTLC</sequence>
<keyword evidence="1" id="KW-0812">Transmembrane</keyword>
<keyword evidence="4" id="KW-1185">Reference proteome</keyword>
<reference evidence="4" key="1">
    <citation type="submission" date="2012-12" db="EMBL/GenBank/DDBJ databases">
        <authorList>
            <person name="Hellsten U."/>
            <person name="Grimwood J."/>
            <person name="Chapman J.A."/>
            <person name="Shapiro H."/>
            <person name="Aerts A."/>
            <person name="Otillar R.P."/>
            <person name="Terry A.Y."/>
            <person name="Boore J.L."/>
            <person name="Simakov O."/>
            <person name="Marletaz F."/>
            <person name="Cho S.-J."/>
            <person name="Edsinger-Gonzales E."/>
            <person name="Havlak P."/>
            <person name="Kuo D.-H."/>
            <person name="Larsson T."/>
            <person name="Lv J."/>
            <person name="Arendt D."/>
            <person name="Savage R."/>
            <person name="Osoegawa K."/>
            <person name="de Jong P."/>
            <person name="Lindberg D.R."/>
            <person name="Seaver E.C."/>
            <person name="Weisblat D.A."/>
            <person name="Putnam N.H."/>
            <person name="Grigoriev I.V."/>
            <person name="Rokhsar D.S."/>
        </authorList>
    </citation>
    <scope>NUCLEOTIDE SEQUENCE</scope>
    <source>
        <strain evidence="4">I ESC-2004</strain>
    </source>
</reference>
<protein>
    <submittedName>
        <fullName evidence="2 3">Uncharacterized protein</fullName>
    </submittedName>
</protein>
<dbReference type="EMBL" id="AMQN01004205">
    <property type="status" value="NOT_ANNOTATED_CDS"/>
    <property type="molecule type" value="Genomic_DNA"/>
</dbReference>
<reference evidence="3" key="3">
    <citation type="submission" date="2015-06" db="UniProtKB">
        <authorList>
            <consortium name="EnsemblMetazoa"/>
        </authorList>
    </citation>
    <scope>IDENTIFICATION</scope>
</reference>
<evidence type="ECO:0000313" key="4">
    <source>
        <dbReference type="Proteomes" id="UP000014760"/>
    </source>
</evidence>
<proteinExistence type="predicted"/>
<dbReference type="EMBL" id="AMQN01004206">
    <property type="status" value="NOT_ANNOTATED_CDS"/>
    <property type="molecule type" value="Genomic_DNA"/>
</dbReference>
<dbReference type="AlphaFoldDB" id="R7VKP2"/>
<reference evidence="2 4" key="2">
    <citation type="journal article" date="2013" name="Nature">
        <title>Insights into bilaterian evolution from three spiralian genomes.</title>
        <authorList>
            <person name="Simakov O."/>
            <person name="Marletaz F."/>
            <person name="Cho S.J."/>
            <person name="Edsinger-Gonzales E."/>
            <person name="Havlak P."/>
            <person name="Hellsten U."/>
            <person name="Kuo D.H."/>
            <person name="Larsson T."/>
            <person name="Lv J."/>
            <person name="Arendt D."/>
            <person name="Savage R."/>
            <person name="Osoegawa K."/>
            <person name="de Jong P."/>
            <person name="Grimwood J."/>
            <person name="Chapman J.A."/>
            <person name="Shapiro H."/>
            <person name="Aerts A."/>
            <person name="Otillar R.P."/>
            <person name="Terry A.Y."/>
            <person name="Boore J.L."/>
            <person name="Grigoriev I.V."/>
            <person name="Lindberg D.R."/>
            <person name="Seaver E.C."/>
            <person name="Weisblat D.A."/>
            <person name="Putnam N.H."/>
            <person name="Rokhsar D.S."/>
        </authorList>
    </citation>
    <scope>NUCLEOTIDE SEQUENCE</scope>
    <source>
        <strain evidence="2 4">I ESC-2004</strain>
    </source>
</reference>